<dbReference type="InterPro" id="IPR013424">
    <property type="entry name" value="Ice-binding_C"/>
</dbReference>
<feature type="domain" description="Ice-binding protein C-terminal" evidence="2">
    <location>
        <begin position="230"/>
        <end position="254"/>
    </location>
</feature>
<evidence type="ECO:0000313" key="4">
    <source>
        <dbReference type="Proteomes" id="UP001209701"/>
    </source>
</evidence>
<protein>
    <submittedName>
        <fullName evidence="3">FxDxF family PEP-CTERM protein</fullName>
    </submittedName>
</protein>
<dbReference type="NCBIfam" id="NF038126">
    <property type="entry name" value="PEP_CTERM_FxDxF"/>
    <property type="match status" value="1"/>
</dbReference>
<evidence type="ECO:0000259" key="2">
    <source>
        <dbReference type="Pfam" id="PF07589"/>
    </source>
</evidence>
<name>A0ABT2YB57_9BURK</name>
<accession>A0ABT2YB57</accession>
<keyword evidence="4" id="KW-1185">Reference proteome</keyword>
<dbReference type="Proteomes" id="UP001209701">
    <property type="component" value="Unassembled WGS sequence"/>
</dbReference>
<comment type="caution">
    <text evidence="3">The sequence shown here is derived from an EMBL/GenBank/DDBJ whole genome shotgun (WGS) entry which is preliminary data.</text>
</comment>
<evidence type="ECO:0000313" key="3">
    <source>
        <dbReference type="EMBL" id="MCV2367305.1"/>
    </source>
</evidence>
<evidence type="ECO:0000256" key="1">
    <source>
        <dbReference type="SAM" id="SignalP"/>
    </source>
</evidence>
<reference evidence="3 4" key="1">
    <citation type="submission" date="2021-11" db="EMBL/GenBank/DDBJ databases">
        <authorList>
            <person name="Liang Q."/>
            <person name="Mou H."/>
            <person name="Liu Z."/>
        </authorList>
    </citation>
    <scope>NUCLEOTIDE SEQUENCE [LARGE SCALE GENOMIC DNA]</scope>
    <source>
        <strain evidence="3 4">CHU3</strain>
    </source>
</reference>
<keyword evidence="1" id="KW-0732">Signal</keyword>
<dbReference type="RefSeq" id="WP_263569936.1">
    <property type="nucleotide sequence ID" value="NZ_JAJIRN010000002.1"/>
</dbReference>
<gene>
    <name evidence="3" type="ORF">LNV07_04255</name>
</gene>
<dbReference type="NCBIfam" id="TIGR02595">
    <property type="entry name" value="PEP_CTERM"/>
    <property type="match status" value="1"/>
</dbReference>
<dbReference type="EMBL" id="JAJIRN010000002">
    <property type="protein sequence ID" value="MCV2367305.1"/>
    <property type="molecule type" value="Genomic_DNA"/>
</dbReference>
<proteinExistence type="predicted"/>
<feature type="chain" id="PRO_5046861427" evidence="1">
    <location>
        <begin position="22"/>
        <end position="256"/>
    </location>
</feature>
<organism evidence="3 4">
    <name type="scientific">Roseateles oligotrophus</name>
    <dbReference type="NCBI Taxonomy" id="1769250"/>
    <lineage>
        <taxon>Bacteria</taxon>
        <taxon>Pseudomonadati</taxon>
        <taxon>Pseudomonadota</taxon>
        <taxon>Betaproteobacteria</taxon>
        <taxon>Burkholderiales</taxon>
        <taxon>Sphaerotilaceae</taxon>
        <taxon>Roseateles</taxon>
    </lineage>
</organism>
<dbReference type="Pfam" id="PF07589">
    <property type="entry name" value="PEP-CTERM"/>
    <property type="match status" value="1"/>
</dbReference>
<sequence>MQIKKIALAALAVASFTPAFAEIIGAGVAMGQAELVFVAYNDKASFVKDLGITTDAFLAQMNATGTFSTSVLGSEYSRFLGQNGSSTEWAIIAANPIEFGFNPGEINYYGTKNVAQATFGVNNQLFNDGVQNLAQFFSNTDDFAENAGIGASAGINNIEYTGLAGTIEHAVGYSNLGNAYNNGNAVGVASEMVYLTSSSANGSHLVVGGAMGNQTLRANFDGVNITAVQAVPEPSTYAMLLAGLCAVGFVARRRQA</sequence>
<feature type="signal peptide" evidence="1">
    <location>
        <begin position="1"/>
        <end position="21"/>
    </location>
</feature>